<dbReference type="OrthoDB" id="20872at2759"/>
<sequence>MVSPLWKAASDGDVQKVLELLNEPSAVDIEIKDHAGVTPLIEAVRNGRVEVVRVLLEKGANPLTPSSQGPPESHTSDPVVLELLQTAQNKTTPNDMTTHQAAYNELEGGKSFYAPPQSDAYTYYPTINPSLSTVNESVVYYPPSQPQPPTDGSPNGLGNLPPPEIARLIPCRYFPACRYGAQCMFAHPQTPYFQGPMPPAPYPPYDSLGHQYVPQFYPSPPNFQPPAGHPMSPPPGPPIMHTRTPSEVVSPSLGHFSPNGAPPPPVPYGPLSPPVYPHPGQVPVGIQPIPALPPLHPHASHPAPPSHPNLYNPSSVPPFPLHQDASAPYPLPVPPSNVNYPDANGTRLPEAQTENYNVQPNHREGGNGHRRGSGRRPSFGSRKPPCLFFPSGRCKNGDDCRFPHVLPESVGTPTQSSFAPPRGGAPRARSHVNGPNGLGNLESKLGNMTIRDDLSRQKNGVEGSSRSHSSDAGNRPKFQQGSKQSNGANGHKKAASFKPQPQQRVPRADEFPVLAGTITPPRVNGAILSGPTAAQVLQAPPPVRKEGSKESSPRGPTPELTRGNTVKETKAEANGSSHENTTSAQGQHIVNNVAKLPVMSFAAAAAATGATADISKEVSVSA</sequence>
<evidence type="ECO:0000256" key="4">
    <source>
        <dbReference type="PROSITE-ProRule" id="PRU00723"/>
    </source>
</evidence>
<dbReference type="Gene3D" id="1.25.40.20">
    <property type="entry name" value="Ankyrin repeat-containing domain"/>
    <property type="match status" value="1"/>
</dbReference>
<feature type="region of interest" description="Disordered" evidence="5">
    <location>
        <begin position="406"/>
        <end position="444"/>
    </location>
</feature>
<evidence type="ECO:0000256" key="3">
    <source>
        <dbReference type="PROSITE-ProRule" id="PRU00023"/>
    </source>
</evidence>
<feature type="zinc finger region" description="C3H1-type" evidence="4">
    <location>
        <begin position="380"/>
        <end position="407"/>
    </location>
</feature>
<feature type="compositionally biased region" description="Polar residues" evidence="5">
    <location>
        <begin position="574"/>
        <end position="588"/>
    </location>
</feature>
<dbReference type="EMBL" id="JADNYJ010000002">
    <property type="protein sequence ID" value="KAF8913057.1"/>
    <property type="molecule type" value="Genomic_DNA"/>
</dbReference>
<feature type="repeat" description="ANK" evidence="3">
    <location>
        <begin position="35"/>
        <end position="67"/>
    </location>
</feature>
<keyword evidence="1" id="KW-0677">Repeat</keyword>
<evidence type="ECO:0000259" key="6">
    <source>
        <dbReference type="PROSITE" id="PS50103"/>
    </source>
</evidence>
<proteinExistence type="predicted"/>
<dbReference type="GO" id="GO:0010468">
    <property type="term" value="P:regulation of gene expression"/>
    <property type="evidence" value="ECO:0007669"/>
    <property type="project" value="UniProtKB-ARBA"/>
</dbReference>
<evidence type="ECO:0000256" key="2">
    <source>
        <dbReference type="ARBA" id="ARBA00023043"/>
    </source>
</evidence>
<feature type="domain" description="C3H1-type" evidence="6">
    <location>
        <begin position="165"/>
        <end position="190"/>
    </location>
</feature>
<dbReference type="InterPro" id="IPR002110">
    <property type="entry name" value="Ankyrin_rpt"/>
</dbReference>
<dbReference type="InterPro" id="IPR036770">
    <property type="entry name" value="Ankyrin_rpt-contain_sf"/>
</dbReference>
<protein>
    <recommendedName>
        <fullName evidence="6">C3H1-type domain-containing protein</fullName>
    </recommendedName>
</protein>
<feature type="compositionally biased region" description="Basic and acidic residues" evidence="5">
    <location>
        <begin position="543"/>
        <end position="552"/>
    </location>
</feature>
<evidence type="ECO:0000313" key="8">
    <source>
        <dbReference type="Proteomes" id="UP000724874"/>
    </source>
</evidence>
<dbReference type="PROSITE" id="PS50088">
    <property type="entry name" value="ANK_REPEAT"/>
    <property type="match status" value="1"/>
</dbReference>
<dbReference type="Gene3D" id="4.10.1000.10">
    <property type="entry name" value="Zinc finger, CCCH-type"/>
    <property type="match status" value="1"/>
</dbReference>
<dbReference type="Pfam" id="PF14608">
    <property type="entry name" value="zf-CCCH_2"/>
    <property type="match status" value="2"/>
</dbReference>
<feature type="zinc finger region" description="C3H1-type" evidence="4">
    <location>
        <begin position="165"/>
        <end position="190"/>
    </location>
</feature>
<keyword evidence="2 3" id="KW-0040">ANK repeat</keyword>
<keyword evidence="4" id="KW-0863">Zinc-finger</keyword>
<dbReference type="PROSITE" id="PS50297">
    <property type="entry name" value="ANK_REP_REGION"/>
    <property type="match status" value="1"/>
</dbReference>
<evidence type="ECO:0000256" key="1">
    <source>
        <dbReference type="ARBA" id="ARBA00022737"/>
    </source>
</evidence>
<keyword evidence="4" id="KW-0479">Metal-binding</keyword>
<feature type="compositionally biased region" description="Pro residues" evidence="5">
    <location>
        <begin position="260"/>
        <end position="273"/>
    </location>
</feature>
<feature type="region of interest" description="Disordered" evidence="5">
    <location>
        <begin position="220"/>
        <end position="273"/>
    </location>
</feature>
<dbReference type="InterPro" id="IPR000571">
    <property type="entry name" value="Znf_CCCH"/>
</dbReference>
<feature type="compositionally biased region" description="Pro residues" evidence="5">
    <location>
        <begin position="220"/>
        <end position="238"/>
    </location>
</feature>
<feature type="region of interest" description="Disordered" evidence="5">
    <location>
        <begin position="141"/>
        <end position="161"/>
    </location>
</feature>
<dbReference type="AlphaFoldDB" id="A0A9P5P2D8"/>
<reference evidence="7" key="1">
    <citation type="submission" date="2020-11" db="EMBL/GenBank/DDBJ databases">
        <authorList>
            <consortium name="DOE Joint Genome Institute"/>
            <person name="Ahrendt S."/>
            <person name="Riley R."/>
            <person name="Andreopoulos W."/>
            <person name="LaButti K."/>
            <person name="Pangilinan J."/>
            <person name="Ruiz-duenas F.J."/>
            <person name="Barrasa J.M."/>
            <person name="Sanchez-Garcia M."/>
            <person name="Camarero S."/>
            <person name="Miyauchi S."/>
            <person name="Serrano A."/>
            <person name="Linde D."/>
            <person name="Babiker R."/>
            <person name="Drula E."/>
            <person name="Ayuso-Fernandez I."/>
            <person name="Pacheco R."/>
            <person name="Padilla G."/>
            <person name="Ferreira P."/>
            <person name="Barriuso J."/>
            <person name="Kellner H."/>
            <person name="Castanera R."/>
            <person name="Alfaro M."/>
            <person name="Ramirez L."/>
            <person name="Pisabarro A.G."/>
            <person name="Kuo A."/>
            <person name="Tritt A."/>
            <person name="Lipzen A."/>
            <person name="He G."/>
            <person name="Yan M."/>
            <person name="Ng V."/>
            <person name="Cullen D."/>
            <person name="Martin F."/>
            <person name="Rosso M.-N."/>
            <person name="Henrissat B."/>
            <person name="Hibbett D."/>
            <person name="Martinez A.T."/>
            <person name="Grigoriev I.V."/>
        </authorList>
    </citation>
    <scope>NUCLEOTIDE SEQUENCE</scope>
    <source>
        <strain evidence="7">AH 44721</strain>
    </source>
</reference>
<dbReference type="Proteomes" id="UP000724874">
    <property type="component" value="Unassembled WGS sequence"/>
</dbReference>
<organism evidence="7 8">
    <name type="scientific">Gymnopilus junonius</name>
    <name type="common">Spectacular rustgill mushroom</name>
    <name type="synonym">Gymnopilus spectabilis subsp. junonius</name>
    <dbReference type="NCBI Taxonomy" id="109634"/>
    <lineage>
        <taxon>Eukaryota</taxon>
        <taxon>Fungi</taxon>
        <taxon>Dikarya</taxon>
        <taxon>Basidiomycota</taxon>
        <taxon>Agaricomycotina</taxon>
        <taxon>Agaricomycetes</taxon>
        <taxon>Agaricomycetidae</taxon>
        <taxon>Agaricales</taxon>
        <taxon>Agaricineae</taxon>
        <taxon>Hymenogastraceae</taxon>
        <taxon>Gymnopilus</taxon>
    </lineage>
</organism>
<gene>
    <name evidence="7" type="ORF">CPB84DRAFT_1760251</name>
</gene>
<feature type="region of interest" description="Disordered" evidence="5">
    <location>
        <begin position="534"/>
        <end position="588"/>
    </location>
</feature>
<keyword evidence="8" id="KW-1185">Reference proteome</keyword>
<accession>A0A9P5P2D8</accession>
<dbReference type="GO" id="GO:0008270">
    <property type="term" value="F:zinc ion binding"/>
    <property type="evidence" value="ECO:0007669"/>
    <property type="project" value="UniProtKB-KW"/>
</dbReference>
<feature type="compositionally biased region" description="Polar residues" evidence="5">
    <location>
        <begin position="462"/>
        <end position="488"/>
    </location>
</feature>
<keyword evidence="4" id="KW-0862">Zinc</keyword>
<dbReference type="PROSITE" id="PS50103">
    <property type="entry name" value="ZF_C3H1"/>
    <property type="match status" value="2"/>
</dbReference>
<dbReference type="Pfam" id="PF12796">
    <property type="entry name" value="Ank_2"/>
    <property type="match status" value="1"/>
</dbReference>
<comment type="caution">
    <text evidence="7">The sequence shown here is derived from an EMBL/GenBank/DDBJ whole genome shotgun (WGS) entry which is preliminary data.</text>
</comment>
<name>A0A9P5P2D8_GYMJU</name>
<dbReference type="PANTHER" id="PTHR24171">
    <property type="entry name" value="ANKYRIN REPEAT DOMAIN-CONTAINING PROTEIN 39-RELATED"/>
    <property type="match status" value="1"/>
</dbReference>
<feature type="compositionally biased region" description="Pro residues" evidence="5">
    <location>
        <begin position="290"/>
        <end position="307"/>
    </location>
</feature>
<dbReference type="SUPFAM" id="SSF48403">
    <property type="entry name" value="Ankyrin repeat"/>
    <property type="match status" value="1"/>
</dbReference>
<evidence type="ECO:0000256" key="5">
    <source>
        <dbReference type="SAM" id="MobiDB-lite"/>
    </source>
</evidence>
<feature type="region of interest" description="Disordered" evidence="5">
    <location>
        <begin position="287"/>
        <end position="386"/>
    </location>
</feature>
<dbReference type="SMART" id="SM00356">
    <property type="entry name" value="ZnF_C3H1"/>
    <property type="match status" value="2"/>
</dbReference>
<dbReference type="SMART" id="SM00248">
    <property type="entry name" value="ANK"/>
    <property type="match status" value="1"/>
</dbReference>
<evidence type="ECO:0000313" key="7">
    <source>
        <dbReference type="EMBL" id="KAF8913057.1"/>
    </source>
</evidence>
<feature type="domain" description="C3H1-type" evidence="6">
    <location>
        <begin position="380"/>
        <end position="407"/>
    </location>
</feature>
<feature type="region of interest" description="Disordered" evidence="5">
    <location>
        <begin position="456"/>
        <end position="507"/>
    </location>
</feature>